<feature type="region of interest" description="Disordered" evidence="1">
    <location>
        <begin position="1"/>
        <end position="25"/>
    </location>
</feature>
<evidence type="ECO:0000313" key="3">
    <source>
        <dbReference type="Proteomes" id="UP000243799"/>
    </source>
</evidence>
<dbReference type="AlphaFoldDB" id="A0A1I1C9P8"/>
<dbReference type="Proteomes" id="UP000243799">
    <property type="component" value="Unassembled WGS sequence"/>
</dbReference>
<gene>
    <name evidence="2" type="ORF">SAMN05216266_12337</name>
</gene>
<evidence type="ECO:0008006" key="4">
    <source>
        <dbReference type="Google" id="ProtNLM"/>
    </source>
</evidence>
<dbReference type="STRING" id="490629.SAMN05216266_12337"/>
<dbReference type="EMBL" id="FOKG01000023">
    <property type="protein sequence ID" value="SFB59117.1"/>
    <property type="molecule type" value="Genomic_DNA"/>
</dbReference>
<reference evidence="3" key="1">
    <citation type="submission" date="2016-10" db="EMBL/GenBank/DDBJ databases">
        <authorList>
            <person name="Varghese N."/>
            <person name="Submissions S."/>
        </authorList>
    </citation>
    <scope>NUCLEOTIDE SEQUENCE [LARGE SCALE GENOMIC DNA]</scope>
    <source>
        <strain evidence="3">CGMCC 4.3568</strain>
    </source>
</reference>
<proteinExistence type="predicted"/>
<evidence type="ECO:0000313" key="2">
    <source>
        <dbReference type="EMBL" id="SFB59117.1"/>
    </source>
</evidence>
<keyword evidence="3" id="KW-1185">Reference proteome</keyword>
<protein>
    <recommendedName>
        <fullName evidence="4">Resolvase, N terminal domain</fullName>
    </recommendedName>
</protein>
<organism evidence="2 3">
    <name type="scientific">Amycolatopsis marina</name>
    <dbReference type="NCBI Taxonomy" id="490629"/>
    <lineage>
        <taxon>Bacteria</taxon>
        <taxon>Bacillati</taxon>
        <taxon>Actinomycetota</taxon>
        <taxon>Actinomycetes</taxon>
        <taxon>Pseudonocardiales</taxon>
        <taxon>Pseudonocardiaceae</taxon>
        <taxon>Amycolatopsis</taxon>
    </lineage>
</organism>
<sequence length="136" mass="15729">MRHPDRQDQRRSIPDTRRWSCHPPHETPVRPLIGYIRRTVATSERDVEHLRRSLVNYAKREGFVLLHVLVDRCQAHTIAFAELISMLARGDAAHVVVPAVHHLAQFPSVQQAMKELLESHSDTRLLIVDFDSEESR</sequence>
<name>A0A1I1C9P8_9PSEU</name>
<accession>A0A1I1C9P8</accession>
<evidence type="ECO:0000256" key="1">
    <source>
        <dbReference type="SAM" id="MobiDB-lite"/>
    </source>
</evidence>